<dbReference type="Proteomes" id="UP000018144">
    <property type="component" value="Unassembled WGS sequence"/>
</dbReference>
<dbReference type="OMA" id="AFYIHAR"/>
<dbReference type="EMBL" id="HF935622">
    <property type="protein sequence ID" value="CCX31631.1"/>
    <property type="molecule type" value="Genomic_DNA"/>
</dbReference>
<evidence type="ECO:0000259" key="1">
    <source>
        <dbReference type="SMART" id="SM01007"/>
    </source>
</evidence>
<dbReference type="PANTHER" id="PTHR10672:SF25">
    <property type="entry name" value="MEIOTICALLY UP-REGULATED GENE 14 PROTEIN"/>
    <property type="match status" value="1"/>
</dbReference>
<dbReference type="InterPro" id="IPR036409">
    <property type="entry name" value="Aldolase_II/adducin_N_sf"/>
</dbReference>
<evidence type="ECO:0000313" key="3">
    <source>
        <dbReference type="Proteomes" id="UP000018144"/>
    </source>
</evidence>
<dbReference type="OrthoDB" id="3238794at2759"/>
<dbReference type="SMART" id="SM01007">
    <property type="entry name" value="Aldolase_II"/>
    <property type="match status" value="1"/>
</dbReference>
<dbReference type="STRING" id="1076935.U4LUG2"/>
<dbReference type="FunFam" id="3.40.225.10:FF:000009">
    <property type="entry name" value="Class II aldolase/adducin N-terminal"/>
    <property type="match status" value="1"/>
</dbReference>
<proteinExistence type="predicted"/>
<dbReference type="Gene3D" id="3.40.225.10">
    <property type="entry name" value="Class II aldolase/adducin N-terminal domain"/>
    <property type="match status" value="1"/>
</dbReference>
<dbReference type="NCBIfam" id="NF004855">
    <property type="entry name" value="PRK06208.1"/>
    <property type="match status" value="1"/>
</dbReference>
<dbReference type="SUPFAM" id="SSF53639">
    <property type="entry name" value="AraD/HMP-PK domain-like"/>
    <property type="match status" value="1"/>
</dbReference>
<dbReference type="eggNOG" id="KOG3699">
    <property type="taxonomic scope" value="Eukaryota"/>
</dbReference>
<dbReference type="InterPro" id="IPR051017">
    <property type="entry name" value="Aldolase-II_Adducin_sf"/>
</dbReference>
<gene>
    <name evidence="2" type="ORF">PCON_11098</name>
</gene>
<organism evidence="2 3">
    <name type="scientific">Pyronema omphalodes (strain CBS 100304)</name>
    <name type="common">Pyronema confluens</name>
    <dbReference type="NCBI Taxonomy" id="1076935"/>
    <lineage>
        <taxon>Eukaryota</taxon>
        <taxon>Fungi</taxon>
        <taxon>Dikarya</taxon>
        <taxon>Ascomycota</taxon>
        <taxon>Pezizomycotina</taxon>
        <taxon>Pezizomycetes</taxon>
        <taxon>Pezizales</taxon>
        <taxon>Pyronemataceae</taxon>
        <taxon>Pyronema</taxon>
    </lineage>
</organism>
<sequence length="308" mass="33884">MAPSHIHTITSTPVTINVPDEPVKPTTLEESEVPVDVKPAAPKKSALELISHGGPILEIPQFVSFDARRQHILQHMSGAFRVFARRGFTEGMSGHISVRDPEFPDRFWTNPLGRHFGLLKPSDMVLLDEHGTVVGGNRSRPANAAGFFIHAAIHKARPDVNAAAHMHSTYGRAWSVFGKKLEMLTQDACIFHGDAQGLYDAFQGVVFTVEEGKRLADALGPRGKGLILRNHGLLTVGSTVDEAAFLFCSMETACKIQLQADAAGREKHVVPDDEAQKVFEETSQADSLYWEFQPDLEYEEAMKEGGEF</sequence>
<dbReference type="InterPro" id="IPR001303">
    <property type="entry name" value="Aldolase_II/adducin_N"/>
</dbReference>
<dbReference type="GO" id="GO:0005856">
    <property type="term" value="C:cytoskeleton"/>
    <property type="evidence" value="ECO:0007669"/>
    <property type="project" value="TreeGrafter"/>
</dbReference>
<protein>
    <submittedName>
        <fullName evidence="2">Similar to Meiotically up-regulated gene 14 protein acc. no. Q9P5M9</fullName>
    </submittedName>
</protein>
<name>U4LUG2_PYROM</name>
<dbReference type="PANTHER" id="PTHR10672">
    <property type="entry name" value="ADDUCIN"/>
    <property type="match status" value="1"/>
</dbReference>
<keyword evidence="3" id="KW-1185">Reference proteome</keyword>
<feature type="domain" description="Class II aldolase/adducin N-terminal" evidence="1">
    <location>
        <begin position="74"/>
        <end position="258"/>
    </location>
</feature>
<evidence type="ECO:0000313" key="2">
    <source>
        <dbReference type="EMBL" id="CCX31631.1"/>
    </source>
</evidence>
<dbReference type="Pfam" id="PF00596">
    <property type="entry name" value="Aldolase_II"/>
    <property type="match status" value="1"/>
</dbReference>
<accession>U4LUG2</accession>
<dbReference type="AlphaFoldDB" id="U4LUG2"/>
<reference evidence="2 3" key="1">
    <citation type="journal article" date="2013" name="PLoS Genet.">
        <title>The genome and development-dependent transcriptomes of Pyronema confluens: a window into fungal evolution.</title>
        <authorList>
            <person name="Traeger S."/>
            <person name="Altegoer F."/>
            <person name="Freitag M."/>
            <person name="Gabaldon T."/>
            <person name="Kempken F."/>
            <person name="Kumar A."/>
            <person name="Marcet-Houben M."/>
            <person name="Poggeler S."/>
            <person name="Stajich J.E."/>
            <person name="Nowrousian M."/>
        </authorList>
    </citation>
    <scope>NUCLEOTIDE SEQUENCE [LARGE SCALE GENOMIC DNA]</scope>
    <source>
        <strain evidence="3">CBS 100304</strain>
        <tissue evidence="2">Vegetative mycelium</tissue>
    </source>
</reference>
<dbReference type="GO" id="GO:0051015">
    <property type="term" value="F:actin filament binding"/>
    <property type="evidence" value="ECO:0007669"/>
    <property type="project" value="TreeGrafter"/>
</dbReference>